<feature type="domain" description="O-methyltransferase dimerisation" evidence="5">
    <location>
        <begin position="36"/>
        <end position="104"/>
    </location>
</feature>
<dbReference type="InterPro" id="IPR036388">
    <property type="entry name" value="WH-like_DNA-bd_sf"/>
</dbReference>
<dbReference type="SUPFAM" id="SSF53335">
    <property type="entry name" value="S-adenosyl-L-methionine-dependent methyltransferases"/>
    <property type="match status" value="1"/>
</dbReference>
<dbReference type="PANTHER" id="PTHR43712">
    <property type="entry name" value="PUTATIVE (AFU_ORTHOLOGUE AFUA_4G14580)-RELATED"/>
    <property type="match status" value="1"/>
</dbReference>
<dbReference type="Gene3D" id="3.40.50.150">
    <property type="entry name" value="Vaccinia Virus protein VP39"/>
    <property type="match status" value="1"/>
</dbReference>
<dbReference type="InterPro" id="IPR001077">
    <property type="entry name" value="COMT_C"/>
</dbReference>
<organism evidence="6">
    <name type="scientific">Candidatus Methanophaga sp. ANME-1 ERB7</name>
    <dbReference type="NCBI Taxonomy" id="2759913"/>
    <lineage>
        <taxon>Archaea</taxon>
        <taxon>Methanobacteriati</taxon>
        <taxon>Methanobacteriota</taxon>
        <taxon>Stenosarchaea group</taxon>
        <taxon>Methanomicrobia</taxon>
        <taxon>Candidatus Methanophagales</taxon>
        <taxon>Candidatus Methanophagaceae</taxon>
        <taxon>Candidatus Methanophaga</taxon>
    </lineage>
</organism>
<dbReference type="PROSITE" id="PS51683">
    <property type="entry name" value="SAM_OMT_II"/>
    <property type="match status" value="1"/>
</dbReference>
<dbReference type="AlphaFoldDB" id="A0A7G9ZAZ8"/>
<dbReference type="InterPro" id="IPR012967">
    <property type="entry name" value="COMT_dimerisation"/>
</dbReference>
<dbReference type="Gene3D" id="1.10.10.10">
    <property type="entry name" value="Winged helix-like DNA-binding domain superfamily/Winged helix DNA-binding domain"/>
    <property type="match status" value="1"/>
</dbReference>
<sequence length="351" mass="39735">MEKEEMNLADEKNAAMELPEPKISPKMLYDVVFESDKPQVLKHGIDFKVFDHLSEPIYAEEVAQKLDTKPEPTSRLLDMLVIMGMVEKTQGQYVNTPMAEEFLVTGKPTYVGDFVLTCFEQYAQMVAQIPQSLKNGITSQAPTEDYWASDVDMIIRMQRAMWTSKFLLDVLEMPEFPSFKRMLDLAGNVGIFTVALISRHPTLKAVVFDQPSAIETTKKIIAEYGLQDRIGVLAGDFTRDDIGKDYDLVWTSDTLNFFPDKNALEEVCKNVHNSMNPGGVFISQQQMVISKNRIWPPDTAWFSHIMALAGFDCTVYETDISEAMLKAGFKSVESRYVEYANGTNQVDIARK</sequence>
<feature type="domain" description="O-methyltransferase C-terminal" evidence="4">
    <location>
        <begin position="169"/>
        <end position="330"/>
    </location>
</feature>
<dbReference type="PANTHER" id="PTHR43712:SF2">
    <property type="entry name" value="O-METHYLTRANSFERASE CICE"/>
    <property type="match status" value="1"/>
</dbReference>
<keyword evidence="3" id="KW-0949">S-adenosyl-L-methionine</keyword>
<dbReference type="Pfam" id="PF08100">
    <property type="entry name" value="Dimerisation"/>
    <property type="match status" value="1"/>
</dbReference>
<evidence type="ECO:0000259" key="5">
    <source>
        <dbReference type="Pfam" id="PF08100"/>
    </source>
</evidence>
<dbReference type="GO" id="GO:0032259">
    <property type="term" value="P:methylation"/>
    <property type="evidence" value="ECO:0007669"/>
    <property type="project" value="UniProtKB-KW"/>
</dbReference>
<accession>A0A7G9ZAZ8</accession>
<dbReference type="EMBL" id="MT631688">
    <property type="protein sequence ID" value="QNO57432.1"/>
    <property type="molecule type" value="Genomic_DNA"/>
</dbReference>
<reference evidence="6" key="1">
    <citation type="submission" date="2020-06" db="EMBL/GenBank/DDBJ databases">
        <title>Unique genomic features of the anaerobic methanotrophic archaea.</title>
        <authorList>
            <person name="Chadwick G.L."/>
            <person name="Skennerton C.T."/>
            <person name="Laso-Perez R."/>
            <person name="Leu A.O."/>
            <person name="Speth D.R."/>
            <person name="Yu H."/>
            <person name="Morgan-Lang C."/>
            <person name="Hatzenpichler R."/>
            <person name="Goudeau D."/>
            <person name="Malmstrom R."/>
            <person name="Brazelton W.J."/>
            <person name="Woyke T."/>
            <person name="Hallam S.J."/>
            <person name="Tyson G.W."/>
            <person name="Wegener G."/>
            <person name="Boetius A."/>
            <person name="Orphan V."/>
        </authorList>
    </citation>
    <scope>NUCLEOTIDE SEQUENCE</scope>
</reference>
<dbReference type="GO" id="GO:0046983">
    <property type="term" value="F:protein dimerization activity"/>
    <property type="evidence" value="ECO:0007669"/>
    <property type="project" value="InterPro"/>
</dbReference>
<dbReference type="CDD" id="cd02440">
    <property type="entry name" value="AdoMet_MTases"/>
    <property type="match status" value="1"/>
</dbReference>
<dbReference type="InterPro" id="IPR029063">
    <property type="entry name" value="SAM-dependent_MTases_sf"/>
</dbReference>
<dbReference type="InterPro" id="IPR016461">
    <property type="entry name" value="COMT-like"/>
</dbReference>
<evidence type="ECO:0000256" key="3">
    <source>
        <dbReference type="ARBA" id="ARBA00022691"/>
    </source>
</evidence>
<evidence type="ECO:0000256" key="2">
    <source>
        <dbReference type="ARBA" id="ARBA00022679"/>
    </source>
</evidence>
<gene>
    <name evidence="6" type="ORF">FKKJMMIK_00030</name>
</gene>
<dbReference type="Pfam" id="PF00891">
    <property type="entry name" value="Methyltransf_2"/>
    <property type="match status" value="1"/>
</dbReference>
<proteinExistence type="predicted"/>
<evidence type="ECO:0000259" key="4">
    <source>
        <dbReference type="Pfam" id="PF00891"/>
    </source>
</evidence>
<keyword evidence="1" id="KW-0489">Methyltransferase</keyword>
<evidence type="ECO:0000313" key="6">
    <source>
        <dbReference type="EMBL" id="QNO57432.1"/>
    </source>
</evidence>
<keyword evidence="2" id="KW-0808">Transferase</keyword>
<evidence type="ECO:0000256" key="1">
    <source>
        <dbReference type="ARBA" id="ARBA00022603"/>
    </source>
</evidence>
<protein>
    <submittedName>
        <fullName evidence="6">Uncharacterized protein</fullName>
    </submittedName>
</protein>
<dbReference type="InterPro" id="IPR036390">
    <property type="entry name" value="WH_DNA-bd_sf"/>
</dbReference>
<dbReference type="SUPFAM" id="SSF46785">
    <property type="entry name" value="Winged helix' DNA-binding domain"/>
    <property type="match status" value="1"/>
</dbReference>
<name>A0A7G9ZAZ8_9EURY</name>
<dbReference type="GO" id="GO:0008171">
    <property type="term" value="F:O-methyltransferase activity"/>
    <property type="evidence" value="ECO:0007669"/>
    <property type="project" value="InterPro"/>
</dbReference>